<dbReference type="InterPro" id="IPR016181">
    <property type="entry name" value="Acyl_CoA_acyltransferase"/>
</dbReference>
<dbReference type="RefSeq" id="WP_120354559.1">
    <property type="nucleotide sequence ID" value="NZ_RAQO01000005.1"/>
</dbReference>
<feature type="binding site" evidence="5">
    <location>
        <position position="111"/>
    </location>
    <ligand>
        <name>acetyl-CoA</name>
        <dbReference type="ChEBI" id="CHEBI:57288"/>
    </ligand>
</feature>
<evidence type="ECO:0000256" key="2">
    <source>
        <dbReference type="ARBA" id="ARBA00022490"/>
    </source>
</evidence>
<dbReference type="InterPro" id="IPR000182">
    <property type="entry name" value="GNAT_dom"/>
</dbReference>
<feature type="active site" description="Proton acceptor" evidence="5">
    <location>
        <position position="106"/>
    </location>
</feature>
<dbReference type="OrthoDB" id="9796919at2"/>
<evidence type="ECO:0000256" key="1">
    <source>
        <dbReference type="ARBA" id="ARBA00005395"/>
    </source>
</evidence>
<gene>
    <name evidence="5 8" type="primary">rimI</name>
    <name evidence="8" type="ORF">DBZ36_08705</name>
</gene>
<accession>A0A420ECR9</accession>
<dbReference type="HAMAP" id="MF_02210">
    <property type="entry name" value="RimI"/>
    <property type="match status" value="1"/>
</dbReference>
<feature type="domain" description="N-acetyltransferase" evidence="7">
    <location>
        <begin position="5"/>
        <end position="150"/>
    </location>
</feature>
<evidence type="ECO:0000259" key="7">
    <source>
        <dbReference type="PROSITE" id="PS51186"/>
    </source>
</evidence>
<keyword evidence="4 5" id="KW-0012">Acyltransferase</keyword>
<protein>
    <recommendedName>
        <fullName evidence="5 6">[Ribosomal protein bS18]-alanine N-acetyltransferase</fullName>
        <ecNumber evidence="5 6">2.3.1.266</ecNumber>
    </recommendedName>
</protein>
<reference evidence="8 9" key="1">
    <citation type="submission" date="2018-09" db="EMBL/GenBank/DDBJ databases">
        <authorList>
            <person name="Wang Z."/>
        </authorList>
    </citation>
    <scope>NUCLEOTIDE SEQUENCE [LARGE SCALE GENOMIC DNA]</scope>
    <source>
        <strain evidence="8 9">ALS 81</strain>
    </source>
</reference>
<evidence type="ECO:0000256" key="3">
    <source>
        <dbReference type="ARBA" id="ARBA00022679"/>
    </source>
</evidence>
<comment type="subcellular location">
    <subcellularLocation>
        <location evidence="5 6">Cytoplasm</location>
    </subcellularLocation>
</comment>
<name>A0A420ECR9_9ALTE</name>
<dbReference type="PANTHER" id="PTHR43420:SF51">
    <property type="entry name" value="PEPTIDYL-LYSINE N-ACETYLTRANSFERASE YIAC"/>
    <property type="match status" value="1"/>
</dbReference>
<proteinExistence type="inferred from homology"/>
<dbReference type="Proteomes" id="UP000286482">
    <property type="component" value="Unassembled WGS sequence"/>
</dbReference>
<dbReference type="GO" id="GO:0008999">
    <property type="term" value="F:protein-N-terminal-alanine acetyltransferase activity"/>
    <property type="evidence" value="ECO:0007669"/>
    <property type="project" value="UniProtKB-UniRule"/>
</dbReference>
<dbReference type="NCBIfam" id="TIGR01575">
    <property type="entry name" value="rimI"/>
    <property type="match status" value="1"/>
</dbReference>
<dbReference type="SUPFAM" id="SSF55729">
    <property type="entry name" value="Acyl-CoA N-acyltransferases (Nat)"/>
    <property type="match status" value="1"/>
</dbReference>
<evidence type="ECO:0000313" key="8">
    <source>
        <dbReference type="EMBL" id="RKF18480.1"/>
    </source>
</evidence>
<keyword evidence="2 5" id="KW-0963">Cytoplasm</keyword>
<dbReference type="PROSITE" id="PS51186">
    <property type="entry name" value="GNAT"/>
    <property type="match status" value="1"/>
</dbReference>
<dbReference type="EC" id="2.3.1.266" evidence="5 6"/>
<dbReference type="Gene3D" id="3.40.630.30">
    <property type="match status" value="1"/>
</dbReference>
<keyword evidence="9" id="KW-1185">Reference proteome</keyword>
<comment type="caution">
    <text evidence="5">Lacks conserved residue(s) required for the propagation of feature annotation.</text>
</comment>
<dbReference type="CDD" id="cd04301">
    <property type="entry name" value="NAT_SF"/>
    <property type="match status" value="1"/>
</dbReference>
<comment type="catalytic activity">
    <reaction evidence="5 6">
        <text>N-terminal L-alanyl-[ribosomal protein bS18] + acetyl-CoA = N-terminal N(alpha)-acetyl-L-alanyl-[ribosomal protein bS18] + CoA + H(+)</text>
        <dbReference type="Rhea" id="RHEA:43756"/>
        <dbReference type="Rhea" id="RHEA-COMP:10676"/>
        <dbReference type="Rhea" id="RHEA-COMP:10677"/>
        <dbReference type="ChEBI" id="CHEBI:15378"/>
        <dbReference type="ChEBI" id="CHEBI:57287"/>
        <dbReference type="ChEBI" id="CHEBI:57288"/>
        <dbReference type="ChEBI" id="CHEBI:64718"/>
        <dbReference type="ChEBI" id="CHEBI:83683"/>
        <dbReference type="EC" id="2.3.1.266"/>
    </reaction>
</comment>
<dbReference type="InterPro" id="IPR006464">
    <property type="entry name" value="AcTrfase_RimI/Ard1"/>
</dbReference>
<dbReference type="PANTHER" id="PTHR43420">
    <property type="entry name" value="ACETYLTRANSFERASE"/>
    <property type="match status" value="1"/>
</dbReference>
<organism evidence="8 9">
    <name type="scientific">Alginatibacterium sediminis</name>
    <dbReference type="NCBI Taxonomy" id="2164068"/>
    <lineage>
        <taxon>Bacteria</taxon>
        <taxon>Pseudomonadati</taxon>
        <taxon>Pseudomonadota</taxon>
        <taxon>Gammaproteobacteria</taxon>
        <taxon>Alteromonadales</taxon>
        <taxon>Alteromonadaceae</taxon>
        <taxon>Alginatibacterium</taxon>
    </lineage>
</organism>
<dbReference type="Pfam" id="PF00583">
    <property type="entry name" value="Acetyltransf_1"/>
    <property type="match status" value="1"/>
</dbReference>
<dbReference type="AlphaFoldDB" id="A0A420ECR9"/>
<comment type="caution">
    <text evidence="8">The sequence shown here is derived from an EMBL/GenBank/DDBJ whole genome shotgun (WGS) entry which is preliminary data.</text>
</comment>
<evidence type="ECO:0000256" key="4">
    <source>
        <dbReference type="ARBA" id="ARBA00023315"/>
    </source>
</evidence>
<evidence type="ECO:0000256" key="6">
    <source>
        <dbReference type="RuleBase" id="RU363094"/>
    </source>
</evidence>
<feature type="binding site" evidence="5">
    <location>
        <begin position="72"/>
        <end position="74"/>
    </location>
    <ligand>
        <name>acetyl-CoA</name>
        <dbReference type="ChEBI" id="CHEBI:57288"/>
    </ligand>
</feature>
<feature type="active site" description="Proton donor" evidence="5">
    <location>
        <position position="118"/>
    </location>
</feature>
<comment type="function">
    <text evidence="5 6">Acetylates the N-terminal alanine of ribosomal protein bS18.</text>
</comment>
<comment type="similarity">
    <text evidence="1 5 6">Belongs to the acetyltransferase family. RimI subfamily.</text>
</comment>
<dbReference type="GO" id="GO:0005737">
    <property type="term" value="C:cytoplasm"/>
    <property type="evidence" value="ECO:0007669"/>
    <property type="project" value="UniProtKB-SubCell"/>
</dbReference>
<dbReference type="EMBL" id="RAQO01000005">
    <property type="protein sequence ID" value="RKF18480.1"/>
    <property type="molecule type" value="Genomic_DNA"/>
</dbReference>
<evidence type="ECO:0000256" key="5">
    <source>
        <dbReference type="HAMAP-Rule" id="MF_02210"/>
    </source>
</evidence>
<keyword evidence="3 5" id="KW-0808">Transferase</keyword>
<dbReference type="InterPro" id="IPR043690">
    <property type="entry name" value="RimI"/>
</dbReference>
<dbReference type="InterPro" id="IPR050680">
    <property type="entry name" value="YpeA/RimI_acetyltransf"/>
</dbReference>
<sequence length="151" mass="17037">MSSDLSISPLQALDIDAIMAIEAKAHLNPWSRSLMRSNFGGLYCNFGLFDGKQLRGYCILRVVASEAELINIAVDPTFQGQGFGRQLMQYLIDNARTNNWSQIDLEVRLSNKSAQNLYQGFGFSLIGKRENYYPAAQGREDALLYQRYLEA</sequence>
<evidence type="ECO:0000313" key="9">
    <source>
        <dbReference type="Proteomes" id="UP000286482"/>
    </source>
</evidence>